<feature type="compositionally biased region" description="Polar residues" evidence="3">
    <location>
        <begin position="26"/>
        <end position="36"/>
    </location>
</feature>
<feature type="region of interest" description="Disordered" evidence="3">
    <location>
        <begin position="944"/>
        <end position="980"/>
    </location>
</feature>
<dbReference type="Gene3D" id="3.30.70.330">
    <property type="match status" value="3"/>
</dbReference>
<feature type="compositionally biased region" description="Polar residues" evidence="3">
    <location>
        <begin position="1176"/>
        <end position="1185"/>
    </location>
</feature>
<gene>
    <name evidence="5" type="ORF">NP493_538g06063</name>
</gene>
<feature type="region of interest" description="Disordered" evidence="3">
    <location>
        <begin position="486"/>
        <end position="618"/>
    </location>
</feature>
<feature type="region of interest" description="Disordered" evidence="3">
    <location>
        <begin position="1"/>
        <end position="61"/>
    </location>
</feature>
<dbReference type="InterPro" id="IPR012677">
    <property type="entry name" value="Nucleotide-bd_a/b_plait_sf"/>
</dbReference>
<feature type="region of interest" description="Disordered" evidence="3">
    <location>
        <begin position="1054"/>
        <end position="1107"/>
    </location>
</feature>
<feature type="compositionally biased region" description="Gly residues" evidence="3">
    <location>
        <begin position="856"/>
        <end position="869"/>
    </location>
</feature>
<proteinExistence type="predicted"/>
<feature type="compositionally biased region" description="Polar residues" evidence="3">
    <location>
        <begin position="591"/>
        <end position="610"/>
    </location>
</feature>
<protein>
    <recommendedName>
        <fullName evidence="4">RRM domain-containing protein</fullName>
    </recommendedName>
</protein>
<dbReference type="PROSITE" id="PS50102">
    <property type="entry name" value="RRM"/>
    <property type="match status" value="2"/>
</dbReference>
<dbReference type="PANTHER" id="PTHR10352">
    <property type="entry name" value="EUKARYOTIC TRANSLATION INITIATION FACTOR 3 SUBUNIT G"/>
    <property type="match status" value="1"/>
</dbReference>
<dbReference type="EMBL" id="JAODUO010000537">
    <property type="protein sequence ID" value="KAK2178609.1"/>
    <property type="molecule type" value="Genomic_DNA"/>
</dbReference>
<accession>A0AAD9KVV4</accession>
<dbReference type="InterPro" id="IPR035979">
    <property type="entry name" value="RBD_domain_sf"/>
</dbReference>
<sequence length="1227" mass="131907">MSSPDAETDVNTTATEDAQPMEHAQESQNDSQQVKETTLPAPVEEELKMETEIDETSEKAPLTDDDISSALKHARAEFNKNRKILIKDIPPVTYSEVKEYLGGRSIKNISISKKTRTAIVTLVHGEEAEEIVTDRVDCKLLDTVVEVSIHPTENLLCIAHLPFDMGDKKFIELVAQYGAIERAFLMRSSGGASKGYGFVEFAHNPEKSNDVRRQLDGKKIDSFVLECDFVLPHIISFDQLHSSCLLVDQLPTDYKNVMELRGIFSRLVVPPYCQLGMQNGKALGFGIVEYATADQAETAQFAVNGHTLQGTNIRVSFCIPGEKAIDIYNKMMTTVSGGSLKTGLLPNPMQTPLIRNVPAPMGGNTNTPTQSPGNGQGNLTNPMMQNLLAQNPQGLLGIAPNNQPPSPLHNPNLQIAILAVFMATQLQQTQPGMFLNPLLQQAIAANLQQQNSLVLGGGYMGLQSKKPSLLGNPMIAQANSMLQGLMKPEQSQQSDQERPGQEQATAAAGSGSQADPSGPPPAASAPETALSPVEKTQDVELDSTVAKTEEVPKSAEEGETGKETTESEGEKKTGEDLTDNKPVADEKPQGQDGSKPQGQDGSKPQGQDGSKPSEPLPDLHVLNNFQKMLATIQGNIGDGSDNSALNSKQLAMMKPPMTSPPSLLSTPATQPSLLGRHPTGITPQQLVSVMSAGTSLQQQQLLNAGAANPILAMFIEAQIRQQLLNLEKVSKARLFMSRLQQQQPPQQQQQQQQQQPQQQPGVYQFSGGSGGGSGVFGRKQGLLGNQPPMSQNAPSGGLWYAPGSQQSSGLLKTPSMKSGEDSASSYQHGTDSSKYSQYNSSSYSNYYNSGSSCGPTGSGGQGGSTGSTGPGSNQRQNYEDWKPGQHQYSGSQQAAQNFQQQYPTYPPYGTPEYRKMYEQYQEYYKLYYQEQNSSYAANGSGTNANTSAASYSPQNSSGYGSQNNSSYSSQNTSSYGSQNNSGYGSHGNYFGGYDSQLGNYDSYSTYGNSSSAQSGYGTHDNYGSSQDGYNFSASYNQSQGGYGNTGYDFSNSYGSGKSAQPGSYGGPTDASYSATQSQSGYTSTQPQNSYNSNYYSQTSNTGSTTTTTDVTTSQAVYMQQQQQYQEMYRQYMLHYSSTAQATTMNSLSVSPGSILSSQPPPPPPGPPPADNEPSSEVKSTPTGQKRSYPAHLLPSPEPSPEGQYVGQHSQGLGGHYADTLLIKRRRI</sequence>
<keyword evidence="1 2" id="KW-0694">RNA-binding</keyword>
<evidence type="ECO:0000313" key="6">
    <source>
        <dbReference type="Proteomes" id="UP001209878"/>
    </source>
</evidence>
<evidence type="ECO:0000256" key="3">
    <source>
        <dbReference type="SAM" id="MobiDB-lite"/>
    </source>
</evidence>
<evidence type="ECO:0000256" key="2">
    <source>
        <dbReference type="PROSITE-ProRule" id="PRU00176"/>
    </source>
</evidence>
<comment type="caution">
    <text evidence="5">The sequence shown here is derived from an EMBL/GenBank/DDBJ whole genome shotgun (WGS) entry which is preliminary data.</text>
</comment>
<reference evidence="5" key="1">
    <citation type="journal article" date="2023" name="Mol. Biol. Evol.">
        <title>Third-Generation Sequencing Reveals the Adaptive Role of the Epigenome in Three Deep-Sea Polychaetes.</title>
        <authorList>
            <person name="Perez M."/>
            <person name="Aroh O."/>
            <person name="Sun Y."/>
            <person name="Lan Y."/>
            <person name="Juniper S.K."/>
            <person name="Young C.R."/>
            <person name="Angers B."/>
            <person name="Qian P.Y."/>
        </authorList>
    </citation>
    <scope>NUCLEOTIDE SEQUENCE</scope>
    <source>
        <strain evidence="5">R07B-5</strain>
    </source>
</reference>
<feature type="compositionally biased region" description="Basic and acidic residues" evidence="3">
    <location>
        <begin position="547"/>
        <end position="589"/>
    </location>
</feature>
<evidence type="ECO:0000259" key="4">
    <source>
        <dbReference type="PROSITE" id="PS50102"/>
    </source>
</evidence>
<organism evidence="5 6">
    <name type="scientific">Ridgeia piscesae</name>
    <name type="common">Tubeworm</name>
    <dbReference type="NCBI Taxonomy" id="27915"/>
    <lineage>
        <taxon>Eukaryota</taxon>
        <taxon>Metazoa</taxon>
        <taxon>Spiralia</taxon>
        <taxon>Lophotrochozoa</taxon>
        <taxon>Annelida</taxon>
        <taxon>Polychaeta</taxon>
        <taxon>Sedentaria</taxon>
        <taxon>Canalipalpata</taxon>
        <taxon>Sabellida</taxon>
        <taxon>Siboglinidae</taxon>
        <taxon>Ridgeia</taxon>
    </lineage>
</organism>
<dbReference type="InterPro" id="IPR000504">
    <property type="entry name" value="RRM_dom"/>
</dbReference>
<dbReference type="CDD" id="cd12390">
    <property type="entry name" value="RRM3_RAVER"/>
    <property type="match status" value="1"/>
</dbReference>
<feature type="region of interest" description="Disordered" evidence="3">
    <location>
        <begin position="1147"/>
        <end position="1227"/>
    </location>
</feature>
<feature type="compositionally biased region" description="Pro residues" evidence="3">
    <location>
        <begin position="1158"/>
        <end position="1170"/>
    </location>
</feature>
<dbReference type="Proteomes" id="UP001209878">
    <property type="component" value="Unassembled WGS sequence"/>
</dbReference>
<feature type="compositionally biased region" description="Low complexity" evidence="3">
    <location>
        <begin position="1147"/>
        <end position="1157"/>
    </location>
</feature>
<feature type="compositionally biased region" description="Polar residues" evidence="3">
    <location>
        <begin position="1070"/>
        <end position="1081"/>
    </location>
</feature>
<feature type="compositionally biased region" description="Basic and acidic residues" evidence="3">
    <location>
        <begin position="45"/>
        <end position="61"/>
    </location>
</feature>
<evidence type="ECO:0000256" key="1">
    <source>
        <dbReference type="ARBA" id="ARBA00022884"/>
    </source>
</evidence>
<feature type="region of interest" description="Disordered" evidence="3">
    <location>
        <begin position="852"/>
        <end position="895"/>
    </location>
</feature>
<feature type="compositionally biased region" description="Low complexity" evidence="3">
    <location>
        <begin position="950"/>
        <end position="980"/>
    </location>
</feature>
<dbReference type="AlphaFoldDB" id="A0AAD9KVV4"/>
<feature type="region of interest" description="Disordered" evidence="3">
    <location>
        <begin position="739"/>
        <end position="837"/>
    </location>
</feature>
<feature type="compositionally biased region" description="Polar residues" evidence="3">
    <location>
        <begin position="821"/>
        <end position="830"/>
    </location>
</feature>
<evidence type="ECO:0000313" key="5">
    <source>
        <dbReference type="EMBL" id="KAK2178609.1"/>
    </source>
</evidence>
<feature type="compositionally biased region" description="Low complexity" evidence="3">
    <location>
        <begin position="501"/>
        <end position="516"/>
    </location>
</feature>
<dbReference type="SUPFAM" id="SSF54928">
    <property type="entry name" value="RNA-binding domain, RBD"/>
    <property type="match status" value="1"/>
</dbReference>
<feature type="domain" description="RRM" evidence="4">
    <location>
        <begin position="243"/>
        <end position="320"/>
    </location>
</feature>
<dbReference type="SMART" id="SM00360">
    <property type="entry name" value="RRM"/>
    <property type="match status" value="2"/>
</dbReference>
<keyword evidence="6" id="KW-1185">Reference proteome</keyword>
<feature type="compositionally biased region" description="Low complexity" evidence="3">
    <location>
        <begin position="1082"/>
        <end position="1107"/>
    </location>
</feature>
<feature type="domain" description="RRM" evidence="4">
    <location>
        <begin position="154"/>
        <end position="232"/>
    </location>
</feature>
<dbReference type="Pfam" id="PF00076">
    <property type="entry name" value="RRM_1"/>
    <property type="match status" value="2"/>
</dbReference>
<feature type="compositionally biased region" description="Polar residues" evidence="3">
    <location>
        <begin position="1"/>
        <end position="16"/>
    </location>
</feature>
<dbReference type="GO" id="GO:0003723">
    <property type="term" value="F:RNA binding"/>
    <property type="evidence" value="ECO:0007669"/>
    <property type="project" value="UniProtKB-UniRule"/>
</dbReference>
<feature type="compositionally biased region" description="Low complexity" evidence="3">
    <location>
        <begin position="740"/>
        <end position="760"/>
    </location>
</feature>
<name>A0AAD9KVV4_RIDPI</name>